<evidence type="ECO:0000313" key="4">
    <source>
        <dbReference type="Proteomes" id="UP000255024"/>
    </source>
</evidence>
<dbReference type="Gene3D" id="2.40.128.580">
    <property type="entry name" value="GXWXG domain"/>
    <property type="match status" value="1"/>
</dbReference>
<evidence type="ECO:0000259" key="1">
    <source>
        <dbReference type="Pfam" id="PF14231"/>
    </source>
</evidence>
<sequence length="177" mass="20536">MKIRLENVLKERKTTVEEAFKLFDELEPATPDFMIGRWKGISINSGHRLDGKLEHSGWYGKVFFNLEEVHPLLYFTEDKTAIYSVEPTSLFGRTEHTGKEEATRVFEKTKEAKARLRNTEYRGRSCATMVYDELPILDVFVKIDDTKVLGVMDLKGDPEPFFFVLERDNQSTIHLDV</sequence>
<dbReference type="InterPro" id="IPR025951">
    <property type="entry name" value="GXWXG_dom"/>
</dbReference>
<dbReference type="InterPro" id="IPR025568">
    <property type="entry name" value="DUF4334"/>
</dbReference>
<organism evidence="3 4">
    <name type="scientific">Myroides odoratus</name>
    <name type="common">Flavobacterium odoratum</name>
    <dbReference type="NCBI Taxonomy" id="256"/>
    <lineage>
        <taxon>Bacteria</taxon>
        <taxon>Pseudomonadati</taxon>
        <taxon>Bacteroidota</taxon>
        <taxon>Flavobacteriia</taxon>
        <taxon>Flavobacteriales</taxon>
        <taxon>Flavobacteriaceae</taxon>
        <taxon>Myroides</taxon>
    </lineage>
</organism>
<name>A0A378RL45_MYROD</name>
<evidence type="ECO:0000259" key="2">
    <source>
        <dbReference type="Pfam" id="PF14232"/>
    </source>
</evidence>
<dbReference type="RefSeq" id="WP_115090371.1">
    <property type="nucleotide sequence ID" value="NZ_CP068107.1"/>
</dbReference>
<dbReference type="AlphaFoldDB" id="A0A378RL45"/>
<proteinExistence type="predicted"/>
<protein>
    <recommendedName>
        <fullName evidence="5">GXWXG protein</fullName>
    </recommendedName>
</protein>
<feature type="domain" description="DUF4334" evidence="2">
    <location>
        <begin position="113"/>
        <end position="167"/>
    </location>
</feature>
<reference evidence="3 4" key="1">
    <citation type="submission" date="2018-06" db="EMBL/GenBank/DDBJ databases">
        <authorList>
            <consortium name="Pathogen Informatics"/>
            <person name="Doyle S."/>
        </authorList>
    </citation>
    <scope>NUCLEOTIDE SEQUENCE [LARGE SCALE GENOMIC DNA]</scope>
    <source>
        <strain evidence="3 4">NCTC11179</strain>
    </source>
</reference>
<accession>A0A378RL45</accession>
<keyword evidence="4" id="KW-1185">Reference proteome</keyword>
<dbReference type="Pfam" id="PF14231">
    <property type="entry name" value="GXWXG"/>
    <property type="match status" value="1"/>
</dbReference>
<evidence type="ECO:0008006" key="5">
    <source>
        <dbReference type="Google" id="ProtNLM"/>
    </source>
</evidence>
<dbReference type="Proteomes" id="UP000255024">
    <property type="component" value="Unassembled WGS sequence"/>
</dbReference>
<feature type="domain" description="GXWXG" evidence="1">
    <location>
        <begin position="22"/>
        <end position="78"/>
    </location>
</feature>
<gene>
    <name evidence="3" type="ORF">NCTC11179_00973</name>
</gene>
<evidence type="ECO:0000313" key="3">
    <source>
        <dbReference type="EMBL" id="STZ27438.1"/>
    </source>
</evidence>
<dbReference type="EMBL" id="UGQL01000001">
    <property type="protein sequence ID" value="STZ27438.1"/>
    <property type="molecule type" value="Genomic_DNA"/>
</dbReference>
<dbReference type="Pfam" id="PF14232">
    <property type="entry name" value="DUF4334"/>
    <property type="match status" value="1"/>
</dbReference>